<keyword evidence="4" id="KW-1185">Reference proteome</keyword>
<dbReference type="OrthoDB" id="9812120at2"/>
<evidence type="ECO:0000256" key="1">
    <source>
        <dbReference type="SAM" id="MobiDB-lite"/>
    </source>
</evidence>
<gene>
    <name evidence="3" type="ORF">C3K47_09885</name>
</gene>
<evidence type="ECO:0008006" key="5">
    <source>
        <dbReference type="Google" id="ProtNLM"/>
    </source>
</evidence>
<organism evidence="3 4">
    <name type="scientific">Solitalea longa</name>
    <dbReference type="NCBI Taxonomy" id="2079460"/>
    <lineage>
        <taxon>Bacteria</taxon>
        <taxon>Pseudomonadati</taxon>
        <taxon>Bacteroidota</taxon>
        <taxon>Sphingobacteriia</taxon>
        <taxon>Sphingobacteriales</taxon>
        <taxon>Sphingobacteriaceae</taxon>
        <taxon>Solitalea</taxon>
    </lineage>
</organism>
<evidence type="ECO:0000313" key="3">
    <source>
        <dbReference type="EMBL" id="POY36669.1"/>
    </source>
</evidence>
<dbReference type="AlphaFoldDB" id="A0A2S5A2Y7"/>
<evidence type="ECO:0000313" key="4">
    <source>
        <dbReference type="Proteomes" id="UP000236893"/>
    </source>
</evidence>
<comment type="caution">
    <text evidence="3">The sequence shown here is derived from an EMBL/GenBank/DDBJ whole genome shotgun (WGS) entry which is preliminary data.</text>
</comment>
<dbReference type="RefSeq" id="WP_103788972.1">
    <property type="nucleotide sequence ID" value="NZ_PQVF01000006.1"/>
</dbReference>
<feature type="compositionally biased region" description="Polar residues" evidence="1">
    <location>
        <begin position="29"/>
        <end position="57"/>
    </location>
</feature>
<feature type="chain" id="PRO_5015521859" description="Lipoprotein" evidence="2">
    <location>
        <begin position="22"/>
        <end position="351"/>
    </location>
</feature>
<keyword evidence="2" id="KW-0732">Signal</keyword>
<dbReference type="Proteomes" id="UP000236893">
    <property type="component" value="Unassembled WGS sequence"/>
</dbReference>
<reference evidence="3 4" key="1">
    <citation type="submission" date="2018-01" db="EMBL/GenBank/DDBJ databases">
        <authorList>
            <person name="Gaut B.S."/>
            <person name="Morton B.R."/>
            <person name="Clegg M.T."/>
            <person name="Duvall M.R."/>
        </authorList>
    </citation>
    <scope>NUCLEOTIDE SEQUENCE [LARGE SCALE GENOMIC DNA]</scope>
    <source>
        <strain evidence="3 4">HR-AV</strain>
    </source>
</reference>
<protein>
    <recommendedName>
        <fullName evidence="5">Lipoprotein</fullName>
    </recommendedName>
</protein>
<accession>A0A2S5A2Y7</accession>
<proteinExistence type="predicted"/>
<evidence type="ECO:0000256" key="2">
    <source>
        <dbReference type="SAM" id="SignalP"/>
    </source>
</evidence>
<dbReference type="PROSITE" id="PS51257">
    <property type="entry name" value="PROKAR_LIPOPROTEIN"/>
    <property type="match status" value="1"/>
</dbReference>
<dbReference type="EMBL" id="PQVF01000006">
    <property type="protein sequence ID" value="POY36669.1"/>
    <property type="molecule type" value="Genomic_DNA"/>
</dbReference>
<name>A0A2S5A2Y7_9SPHI</name>
<feature type="region of interest" description="Disordered" evidence="1">
    <location>
        <begin position="29"/>
        <end position="66"/>
    </location>
</feature>
<feature type="signal peptide" evidence="2">
    <location>
        <begin position="1"/>
        <end position="21"/>
    </location>
</feature>
<sequence length="351" mass="39203">MHLSKKIPLLTLLVISAVSSAFFTSCDRSNKVSTGSVVNDKTSANADAGSLSGSTEAESVKKEDPEDKIPYQPIKIDTAGKWIVNGPKPKEGAILPNNRIIAYYGNLYSKKMGVLGEYPTNDMLSRLDAEVKSWEAADPKTPVKPALHLIVVTAQGAPGKKNRYSLRMPFKMIDSTLSIAKKRNAIVFLDIQVGHSTLKEEIPLLEPYLKLPNVHLGIDPEFSMKDGSLPGKKIGTYDAADINYASEFLQNLVKTYNLPPKILVVHRFTRKMVSNSQNIKLNREVQVVMHMDGWGPSTLKRDSYKSYVYKEPVQYTGFKLFYKNDIKCGKPIMTPSQVLTLYPQPLYIQYQ</sequence>